<proteinExistence type="predicted"/>
<dbReference type="Proteomes" id="UP000821845">
    <property type="component" value="Chromosome 10"/>
</dbReference>
<evidence type="ECO:0000313" key="1">
    <source>
        <dbReference type="EMBL" id="KAH6942322.1"/>
    </source>
</evidence>
<name>A0ACB7TA92_HYAAI</name>
<gene>
    <name evidence="1" type="ORF">HPB50_003908</name>
</gene>
<organism evidence="1 2">
    <name type="scientific">Hyalomma asiaticum</name>
    <name type="common">Tick</name>
    <dbReference type="NCBI Taxonomy" id="266040"/>
    <lineage>
        <taxon>Eukaryota</taxon>
        <taxon>Metazoa</taxon>
        <taxon>Ecdysozoa</taxon>
        <taxon>Arthropoda</taxon>
        <taxon>Chelicerata</taxon>
        <taxon>Arachnida</taxon>
        <taxon>Acari</taxon>
        <taxon>Parasitiformes</taxon>
        <taxon>Ixodida</taxon>
        <taxon>Ixodoidea</taxon>
        <taxon>Ixodidae</taxon>
        <taxon>Hyalomminae</taxon>
        <taxon>Hyalomma</taxon>
    </lineage>
</organism>
<reference evidence="1" key="1">
    <citation type="submission" date="2020-05" db="EMBL/GenBank/DDBJ databases">
        <title>Large-scale comparative analyses of tick genomes elucidate their genetic diversity and vector capacities.</title>
        <authorList>
            <person name="Jia N."/>
            <person name="Wang J."/>
            <person name="Shi W."/>
            <person name="Du L."/>
            <person name="Sun Y."/>
            <person name="Zhan W."/>
            <person name="Jiang J."/>
            <person name="Wang Q."/>
            <person name="Zhang B."/>
            <person name="Ji P."/>
            <person name="Sakyi L.B."/>
            <person name="Cui X."/>
            <person name="Yuan T."/>
            <person name="Jiang B."/>
            <person name="Yang W."/>
            <person name="Lam T.T.-Y."/>
            <person name="Chang Q."/>
            <person name="Ding S."/>
            <person name="Wang X."/>
            <person name="Zhu J."/>
            <person name="Ruan X."/>
            <person name="Zhao L."/>
            <person name="Wei J."/>
            <person name="Que T."/>
            <person name="Du C."/>
            <person name="Cheng J."/>
            <person name="Dai P."/>
            <person name="Han X."/>
            <person name="Huang E."/>
            <person name="Gao Y."/>
            <person name="Liu J."/>
            <person name="Shao H."/>
            <person name="Ye R."/>
            <person name="Li L."/>
            <person name="Wei W."/>
            <person name="Wang X."/>
            <person name="Wang C."/>
            <person name="Yang T."/>
            <person name="Huo Q."/>
            <person name="Li W."/>
            <person name="Guo W."/>
            <person name="Chen H."/>
            <person name="Zhou L."/>
            <person name="Ni X."/>
            <person name="Tian J."/>
            <person name="Zhou Y."/>
            <person name="Sheng Y."/>
            <person name="Liu T."/>
            <person name="Pan Y."/>
            <person name="Xia L."/>
            <person name="Li J."/>
            <person name="Zhao F."/>
            <person name="Cao W."/>
        </authorList>
    </citation>
    <scope>NUCLEOTIDE SEQUENCE</scope>
    <source>
        <strain evidence="1">Hyas-2018</strain>
    </source>
</reference>
<comment type="caution">
    <text evidence="1">The sequence shown here is derived from an EMBL/GenBank/DDBJ whole genome shotgun (WGS) entry which is preliminary data.</text>
</comment>
<keyword evidence="2" id="KW-1185">Reference proteome</keyword>
<dbReference type="EMBL" id="CM023490">
    <property type="protein sequence ID" value="KAH6942322.1"/>
    <property type="molecule type" value="Genomic_DNA"/>
</dbReference>
<evidence type="ECO:0000313" key="2">
    <source>
        <dbReference type="Proteomes" id="UP000821845"/>
    </source>
</evidence>
<protein>
    <submittedName>
        <fullName evidence="1">Uncharacterized protein</fullName>
    </submittedName>
</protein>
<sequence>MPAAHRSSSTLSSPTRGEIANAAARTSSRMQLSPPGHRSLAHATAVASTWSVVTVHLGSILLLRPAAGVHVSLSWMPRANTTTNAETRTAGANVASSPRYRSRNLQPAPDACGPSEVTHSGTGQTPIVTPDYRRRCRGVALYATALQRTTTTTSKIPPGHPSPKPHPTTRGHLNLHPGRLLRCVQCPSAFHVGCVPYGAGTINPSAVVCSLHGPQNGSTINVNWCMACSNGGELGCKGCPAAFRETCLGLQTTPEGAFVCPDCLDWKHPKYGDILWVKLGCYRWWPAQVCLPADVPTNIQALKHEPIGCFAVRFYGSQNYYWTNWHRVFHFEEGYSGSLSSSSKSVARLFEAALERARQAWEEQRKTREQCEKPAPFRIIRANRVESRSCHAFCCRTYEARLLMQP</sequence>
<accession>A0ACB7TA92</accession>